<evidence type="ECO:0000313" key="1">
    <source>
        <dbReference type="EMBL" id="NGY62086.1"/>
    </source>
</evidence>
<dbReference type="NCBIfam" id="TIGR01509">
    <property type="entry name" value="HAD-SF-IA-v3"/>
    <property type="match status" value="1"/>
</dbReference>
<proteinExistence type="predicted"/>
<keyword evidence="2" id="KW-1185">Reference proteome</keyword>
<dbReference type="EMBL" id="JAAMPJ010000006">
    <property type="protein sequence ID" value="NGY62086.1"/>
    <property type="molecule type" value="Genomic_DNA"/>
</dbReference>
<dbReference type="GO" id="GO:0016787">
    <property type="term" value="F:hydrolase activity"/>
    <property type="evidence" value="ECO:0007669"/>
    <property type="project" value="UniProtKB-KW"/>
</dbReference>
<dbReference type="InterPro" id="IPR006439">
    <property type="entry name" value="HAD-SF_hydro_IA"/>
</dbReference>
<protein>
    <submittedName>
        <fullName evidence="1">HAD-IA family hydrolase</fullName>
    </submittedName>
</protein>
<comment type="caution">
    <text evidence="1">The sequence shown here is derived from an EMBL/GenBank/DDBJ whole genome shotgun (WGS) entry which is preliminary data.</text>
</comment>
<gene>
    <name evidence="1" type="ORF">G7043_24445</name>
</gene>
<reference evidence="1 2" key="1">
    <citation type="submission" date="2020-03" db="EMBL/GenBank/DDBJ databases">
        <title>Isolation and identification of active actinomycetes.</title>
        <authorList>
            <person name="Sun X."/>
        </authorList>
    </citation>
    <scope>NUCLEOTIDE SEQUENCE [LARGE SCALE GENOMIC DNA]</scope>
    <source>
        <strain evidence="1 2">NEAU-D13</strain>
    </source>
</reference>
<evidence type="ECO:0000313" key="2">
    <source>
        <dbReference type="Proteomes" id="UP000481360"/>
    </source>
</evidence>
<dbReference type="Proteomes" id="UP000481360">
    <property type="component" value="Unassembled WGS sequence"/>
</dbReference>
<dbReference type="PANTHER" id="PTHR43611:SF3">
    <property type="entry name" value="FLAVIN MONONUCLEOTIDE HYDROLASE 1, CHLOROPLATIC"/>
    <property type="match status" value="1"/>
</dbReference>
<keyword evidence="1" id="KW-0378">Hydrolase</keyword>
<dbReference type="RefSeq" id="WP_166049137.1">
    <property type="nucleotide sequence ID" value="NZ_JAAMPJ010000006.1"/>
</dbReference>
<accession>A0A7C9RTY6</accession>
<dbReference type="Gene3D" id="3.40.50.1000">
    <property type="entry name" value="HAD superfamily/HAD-like"/>
    <property type="match status" value="1"/>
</dbReference>
<organism evidence="1 2">
    <name type="scientific">Lentzea alba</name>
    <dbReference type="NCBI Taxonomy" id="2714351"/>
    <lineage>
        <taxon>Bacteria</taxon>
        <taxon>Bacillati</taxon>
        <taxon>Actinomycetota</taxon>
        <taxon>Actinomycetes</taxon>
        <taxon>Pseudonocardiales</taxon>
        <taxon>Pseudonocardiaceae</taxon>
        <taxon>Lentzea</taxon>
    </lineage>
</organism>
<dbReference type="InterPro" id="IPR036412">
    <property type="entry name" value="HAD-like_sf"/>
</dbReference>
<name>A0A7C9RTY6_9PSEU</name>
<dbReference type="PANTHER" id="PTHR43611">
    <property type="entry name" value="ALPHA-D-GLUCOSE 1-PHOSPHATE PHOSPHATASE"/>
    <property type="match status" value="1"/>
</dbReference>
<dbReference type="AlphaFoldDB" id="A0A7C9RTY6"/>
<dbReference type="Pfam" id="PF00702">
    <property type="entry name" value="Hydrolase"/>
    <property type="match status" value="1"/>
</dbReference>
<sequence length="200" mass="21650">MRWIVFDFGEVISQRNPALPAMAARLGVPVERFEGAYWDRDAYDRGGSDADYWSLIGSSLGLSFDDDAVRELTALDNAGWLDDPVADTVALIEDLSAAAVPLALLSNAPVTFARLAEKVPWAEHFRHLIFSGDLGCAKPDVAIWEHLCGVLGAAPADLIFFDDRRTNIDGALAFGIDARLWTSAAAARVELRAEFGDLGA</sequence>
<dbReference type="SUPFAM" id="SSF56784">
    <property type="entry name" value="HAD-like"/>
    <property type="match status" value="1"/>
</dbReference>
<dbReference type="InterPro" id="IPR023214">
    <property type="entry name" value="HAD_sf"/>
</dbReference>